<evidence type="ECO:0000313" key="2">
    <source>
        <dbReference type="Proteomes" id="UP000092993"/>
    </source>
</evidence>
<accession>A0A1C7MIP9</accession>
<dbReference type="OrthoDB" id="2727115at2759"/>
<proteinExistence type="predicted"/>
<dbReference type="Proteomes" id="UP000092993">
    <property type="component" value="Unassembled WGS sequence"/>
</dbReference>
<sequence length="93" mass="10864">MVDWGGKRQSRVDEENTAALAEEIEKEIGEWLQAWEETKKLRDGSVEARVALEWAAKIICTLVIEAELIHSGREKYMERYNQELLPWMSMNII</sequence>
<reference evidence="1 2" key="1">
    <citation type="submission" date="2016-03" db="EMBL/GenBank/DDBJ databases">
        <title>Whole genome sequencing of Grifola frondosa 9006-11.</title>
        <authorList>
            <person name="Min B."/>
            <person name="Park H."/>
            <person name="Kim J.-G."/>
            <person name="Cho H."/>
            <person name="Oh Y.-L."/>
            <person name="Kong W.-S."/>
            <person name="Choi I.-G."/>
        </authorList>
    </citation>
    <scope>NUCLEOTIDE SEQUENCE [LARGE SCALE GENOMIC DNA]</scope>
    <source>
        <strain evidence="1 2">9006-11</strain>
    </source>
</reference>
<comment type="caution">
    <text evidence="1">The sequence shown here is derived from an EMBL/GenBank/DDBJ whole genome shotgun (WGS) entry which is preliminary data.</text>
</comment>
<dbReference type="AlphaFoldDB" id="A0A1C7MIP9"/>
<organism evidence="1 2">
    <name type="scientific">Grifola frondosa</name>
    <name type="common">Maitake</name>
    <name type="synonym">Polyporus frondosus</name>
    <dbReference type="NCBI Taxonomy" id="5627"/>
    <lineage>
        <taxon>Eukaryota</taxon>
        <taxon>Fungi</taxon>
        <taxon>Dikarya</taxon>
        <taxon>Basidiomycota</taxon>
        <taxon>Agaricomycotina</taxon>
        <taxon>Agaricomycetes</taxon>
        <taxon>Polyporales</taxon>
        <taxon>Grifolaceae</taxon>
        <taxon>Grifola</taxon>
    </lineage>
</organism>
<dbReference type="EMBL" id="LUGG01000003">
    <property type="protein sequence ID" value="OBZ76688.1"/>
    <property type="molecule type" value="Genomic_DNA"/>
</dbReference>
<gene>
    <name evidence="1" type="ORF">A0H81_03918</name>
</gene>
<name>A0A1C7MIP9_GRIFR</name>
<evidence type="ECO:0000313" key="1">
    <source>
        <dbReference type="EMBL" id="OBZ76688.1"/>
    </source>
</evidence>
<protein>
    <submittedName>
        <fullName evidence="1">Uncharacterized protein</fullName>
    </submittedName>
</protein>
<keyword evidence="2" id="KW-1185">Reference proteome</keyword>